<keyword evidence="1" id="KW-0812">Transmembrane</keyword>
<dbReference type="AlphaFoldDB" id="E9I510"/>
<organism evidence="3 4">
    <name type="scientific">Daphnia pulex</name>
    <name type="common">Water flea</name>
    <dbReference type="NCBI Taxonomy" id="6669"/>
    <lineage>
        <taxon>Eukaryota</taxon>
        <taxon>Metazoa</taxon>
        <taxon>Ecdysozoa</taxon>
        <taxon>Arthropoda</taxon>
        <taxon>Crustacea</taxon>
        <taxon>Branchiopoda</taxon>
        <taxon>Diplostraca</taxon>
        <taxon>Cladocera</taxon>
        <taxon>Anomopoda</taxon>
        <taxon>Daphniidae</taxon>
        <taxon>Daphnia</taxon>
    </lineage>
</organism>
<dbReference type="Proteomes" id="UP000000305">
    <property type="component" value="Unassembled WGS sequence"/>
</dbReference>
<accession>E9I510</accession>
<dbReference type="InParanoid" id="E9I510"/>
<dbReference type="KEGG" id="dpx:DAPPUDRAFT_341003"/>
<name>E9I510_DAPPU</name>
<evidence type="ECO:0000256" key="2">
    <source>
        <dbReference type="SAM" id="SignalP"/>
    </source>
</evidence>
<sequence length="221" mass="25537">MKIVAFFSLFVVVLGLTPNEKCIDVAKVDLCNKYFREKTYECLRIIKPYYNHVSLNLCVTGDPDEKRCLELRNVCTDYIFVAVYAPNYPKDKEYVLTCSTLYYAAVPFAVAGFVMLTCCVGFNIQLKRRQMKAKREEKNRQNELRSPSVGSSTIVTTQAQISDEFAKFLNGEDNAYEISNEIKDYLIRSQDQLLDSIDIRKTRIKVHRTDIILNYGTKFIK</sequence>
<feature type="chain" id="PRO_5013062198" evidence="2">
    <location>
        <begin position="16"/>
        <end position="221"/>
    </location>
</feature>
<keyword evidence="1" id="KW-1133">Transmembrane helix</keyword>
<evidence type="ECO:0000256" key="1">
    <source>
        <dbReference type="SAM" id="Phobius"/>
    </source>
</evidence>
<dbReference type="EMBL" id="GL735322">
    <property type="protein sequence ID" value="EFX60920.1"/>
    <property type="molecule type" value="Genomic_DNA"/>
</dbReference>
<gene>
    <name evidence="3" type="ORF">DAPPUDRAFT_341003</name>
</gene>
<feature type="transmembrane region" description="Helical" evidence="1">
    <location>
        <begin position="101"/>
        <end position="124"/>
    </location>
</feature>
<reference evidence="3 4" key="1">
    <citation type="journal article" date="2011" name="Science">
        <title>The ecoresponsive genome of Daphnia pulex.</title>
        <authorList>
            <person name="Colbourne J.K."/>
            <person name="Pfrender M.E."/>
            <person name="Gilbert D."/>
            <person name="Thomas W.K."/>
            <person name="Tucker A."/>
            <person name="Oakley T.H."/>
            <person name="Tokishita S."/>
            <person name="Aerts A."/>
            <person name="Arnold G.J."/>
            <person name="Basu M.K."/>
            <person name="Bauer D.J."/>
            <person name="Caceres C.E."/>
            <person name="Carmel L."/>
            <person name="Casola C."/>
            <person name="Choi J.H."/>
            <person name="Detter J.C."/>
            <person name="Dong Q."/>
            <person name="Dusheyko S."/>
            <person name="Eads B.D."/>
            <person name="Frohlich T."/>
            <person name="Geiler-Samerotte K.A."/>
            <person name="Gerlach D."/>
            <person name="Hatcher P."/>
            <person name="Jogdeo S."/>
            <person name="Krijgsveld J."/>
            <person name="Kriventseva E.V."/>
            <person name="Kultz D."/>
            <person name="Laforsch C."/>
            <person name="Lindquist E."/>
            <person name="Lopez J."/>
            <person name="Manak J.R."/>
            <person name="Muller J."/>
            <person name="Pangilinan J."/>
            <person name="Patwardhan R.P."/>
            <person name="Pitluck S."/>
            <person name="Pritham E.J."/>
            <person name="Rechtsteiner A."/>
            <person name="Rho M."/>
            <person name="Rogozin I.B."/>
            <person name="Sakarya O."/>
            <person name="Salamov A."/>
            <person name="Schaack S."/>
            <person name="Shapiro H."/>
            <person name="Shiga Y."/>
            <person name="Skalitzky C."/>
            <person name="Smith Z."/>
            <person name="Souvorov A."/>
            <person name="Sung W."/>
            <person name="Tang Z."/>
            <person name="Tsuchiya D."/>
            <person name="Tu H."/>
            <person name="Vos H."/>
            <person name="Wang M."/>
            <person name="Wolf Y.I."/>
            <person name="Yamagata H."/>
            <person name="Yamada T."/>
            <person name="Ye Y."/>
            <person name="Shaw J.R."/>
            <person name="Andrews J."/>
            <person name="Crease T.J."/>
            <person name="Tang H."/>
            <person name="Lucas S.M."/>
            <person name="Robertson H.M."/>
            <person name="Bork P."/>
            <person name="Koonin E.V."/>
            <person name="Zdobnov E.M."/>
            <person name="Grigoriev I.V."/>
            <person name="Lynch M."/>
            <person name="Boore J.L."/>
        </authorList>
    </citation>
    <scope>NUCLEOTIDE SEQUENCE [LARGE SCALE GENOMIC DNA]</scope>
</reference>
<keyword evidence="1" id="KW-0472">Membrane</keyword>
<dbReference type="HOGENOM" id="CLU_1251789_0_0_1"/>
<keyword evidence="2" id="KW-0732">Signal</keyword>
<protein>
    <submittedName>
        <fullName evidence="3">Uncharacterized protein</fullName>
    </submittedName>
</protein>
<proteinExistence type="predicted"/>
<keyword evidence="4" id="KW-1185">Reference proteome</keyword>
<feature type="signal peptide" evidence="2">
    <location>
        <begin position="1"/>
        <end position="15"/>
    </location>
</feature>
<evidence type="ECO:0000313" key="3">
    <source>
        <dbReference type="EMBL" id="EFX60920.1"/>
    </source>
</evidence>
<evidence type="ECO:0000313" key="4">
    <source>
        <dbReference type="Proteomes" id="UP000000305"/>
    </source>
</evidence>